<feature type="transmembrane region" description="Helical" evidence="8">
    <location>
        <begin position="351"/>
        <end position="373"/>
    </location>
</feature>
<gene>
    <name evidence="10" type="ORF">R6G74_06260</name>
    <name evidence="11" type="ORF">R6P33_02110</name>
</gene>
<feature type="domain" description="ABC transmembrane type-1" evidence="9">
    <location>
        <begin position="68"/>
        <end position="262"/>
    </location>
</feature>
<evidence type="ECO:0000259" key="9">
    <source>
        <dbReference type="PROSITE" id="PS50928"/>
    </source>
</evidence>
<dbReference type="SUPFAM" id="SSF161098">
    <property type="entry name" value="MetI-like"/>
    <property type="match status" value="2"/>
</dbReference>
<evidence type="ECO:0000313" key="11">
    <source>
        <dbReference type="EMBL" id="MDY5145819.1"/>
    </source>
</evidence>
<feature type="transmembrane region" description="Helical" evidence="8">
    <location>
        <begin position="515"/>
        <end position="535"/>
    </location>
</feature>
<dbReference type="EMBL" id="JAWNFV010000012">
    <property type="protein sequence ID" value="MDY5140911.1"/>
    <property type="molecule type" value="Genomic_DNA"/>
</dbReference>
<dbReference type="PANTHER" id="PTHR43357:SF4">
    <property type="entry name" value="INNER MEMBRANE ABC TRANSPORTER PERMEASE PROTEIN YDCV"/>
    <property type="match status" value="1"/>
</dbReference>
<dbReference type="EMBL" id="JAWNFY010000004">
    <property type="protein sequence ID" value="MDY5145819.1"/>
    <property type="molecule type" value="Genomic_DNA"/>
</dbReference>
<keyword evidence="7 8" id="KW-0472">Membrane</keyword>
<feature type="transmembrane region" description="Helical" evidence="8">
    <location>
        <begin position="243"/>
        <end position="267"/>
    </location>
</feature>
<keyword evidence="12" id="KW-1185">Reference proteome</keyword>
<keyword evidence="2 8" id="KW-0813">Transport</keyword>
<name>A0AAW9HNG3_9ACTO</name>
<evidence type="ECO:0000256" key="7">
    <source>
        <dbReference type="ARBA" id="ARBA00023136"/>
    </source>
</evidence>
<comment type="subcellular location">
    <subcellularLocation>
        <location evidence="1">Cell inner membrane</location>
        <topology evidence="1">Multi-pass membrane protein</topology>
    </subcellularLocation>
    <subcellularLocation>
        <location evidence="8">Cell membrane</location>
        <topology evidence="8">Multi-pass membrane protein</topology>
    </subcellularLocation>
</comment>
<keyword evidence="3" id="KW-1003">Cell membrane</keyword>
<reference evidence="10 12" key="1">
    <citation type="submission" date="2023-10" db="EMBL/GenBank/DDBJ databases">
        <title>Whole Genome based description of the genera Actinobaculum and Actinotignum reveals a complex phylogenetic relationship within the species included in the genus Actinotignum.</title>
        <authorList>
            <person name="Jensen C.S."/>
            <person name="Dargis R."/>
            <person name="Kemp M."/>
            <person name="Christensen J.J."/>
        </authorList>
    </citation>
    <scope>NUCLEOTIDE SEQUENCE</scope>
    <source>
        <strain evidence="11 12">SLA_B089</strain>
        <strain evidence="10">SLA_B245</strain>
    </source>
</reference>
<evidence type="ECO:0000256" key="1">
    <source>
        <dbReference type="ARBA" id="ARBA00004429"/>
    </source>
</evidence>
<dbReference type="InterPro" id="IPR035906">
    <property type="entry name" value="MetI-like_sf"/>
</dbReference>
<feature type="transmembrane region" description="Helical" evidence="8">
    <location>
        <begin position="288"/>
        <end position="311"/>
    </location>
</feature>
<keyword evidence="5 8" id="KW-0812">Transmembrane</keyword>
<dbReference type="GO" id="GO:0055085">
    <property type="term" value="P:transmembrane transport"/>
    <property type="evidence" value="ECO:0007669"/>
    <property type="project" value="InterPro"/>
</dbReference>
<protein>
    <submittedName>
        <fullName evidence="10">ABC transporter permease subunit</fullName>
    </submittedName>
</protein>
<keyword evidence="6 8" id="KW-1133">Transmembrane helix</keyword>
<dbReference type="Proteomes" id="UP001284901">
    <property type="component" value="Unassembled WGS sequence"/>
</dbReference>
<organism evidence="10 13">
    <name type="scientific">Actinotignum timonense</name>
    <dbReference type="NCBI Taxonomy" id="1870995"/>
    <lineage>
        <taxon>Bacteria</taxon>
        <taxon>Bacillati</taxon>
        <taxon>Actinomycetota</taxon>
        <taxon>Actinomycetes</taxon>
        <taxon>Actinomycetales</taxon>
        <taxon>Actinomycetaceae</taxon>
        <taxon>Actinotignum</taxon>
    </lineage>
</organism>
<evidence type="ECO:0000256" key="5">
    <source>
        <dbReference type="ARBA" id="ARBA00022692"/>
    </source>
</evidence>
<dbReference type="PANTHER" id="PTHR43357">
    <property type="entry name" value="INNER MEMBRANE ABC TRANSPORTER PERMEASE PROTEIN YDCV"/>
    <property type="match status" value="1"/>
</dbReference>
<feature type="transmembrane region" description="Helical" evidence="8">
    <location>
        <begin position="414"/>
        <end position="433"/>
    </location>
</feature>
<evidence type="ECO:0000256" key="4">
    <source>
        <dbReference type="ARBA" id="ARBA00022519"/>
    </source>
</evidence>
<dbReference type="CDD" id="cd06261">
    <property type="entry name" value="TM_PBP2"/>
    <property type="match status" value="2"/>
</dbReference>
<comment type="caution">
    <text evidence="10">The sequence shown here is derived from an EMBL/GenBank/DDBJ whole genome shotgun (WGS) entry which is preliminary data.</text>
</comment>
<keyword evidence="4" id="KW-0997">Cell inner membrane</keyword>
<sequence>MSNAFRIPRPRGASLVVALALAVPLFFLAVFFLWPVVAMLARGLVTPAGVDTAGFAAELTRPRTWKVAGQTLWMAAASTAFSVLLGLPLAYVLYRLRLPGVRVVRAFVVVPFVLPTVVVGTAFRALLRADGPYGFLGWDSSPWAVVAAMVFFNTAVISRTVGPLWAALPPHAEAARTLGASPWRAFRTVTLVELAPAITSGAAIVFLFCSTSFGIVQTLGAPGYGTLETEIWVQTTTFLDLRAAAVLSLLQVVIVGIATAVAARATRRTSAALRLRPAARRKVSRSDIPALLISAATVIFLIGAPLLTLVARSFQRSGTWTLENYRNLIGSSGFAGVSASDALRNSLTTGLSAAALALLLGALLAFALASPWAPPRPVSAAAEGIALLPLGVSAVTVGFGLFLTIRMLVPSAQVLVPVAQAVVALPLVARVILPVVRAIDPRLREAAATLGAGPGRIWRSIDLPLAARALAVAAGFGLAISLGEYGATSFLATSDSTTLPVLIGQLLGRPGAENYGTAMAGAVVLGTVTGGLMALSEMAAPAGAASSLLTQQKGKLRVRTS</sequence>
<feature type="transmembrane region" description="Helical" evidence="8">
    <location>
        <begin position="465"/>
        <end position="483"/>
    </location>
</feature>
<evidence type="ECO:0000313" key="13">
    <source>
        <dbReference type="Proteomes" id="UP001288320"/>
    </source>
</evidence>
<accession>A0AAW9HNG3</accession>
<dbReference type="RefSeq" id="WP_234984416.1">
    <property type="nucleotide sequence ID" value="NZ_CAUPFC010000018.1"/>
</dbReference>
<feature type="transmembrane region" description="Helical" evidence="8">
    <location>
        <begin position="385"/>
        <end position="408"/>
    </location>
</feature>
<dbReference type="InterPro" id="IPR000515">
    <property type="entry name" value="MetI-like"/>
</dbReference>
<feature type="transmembrane region" description="Helical" evidence="8">
    <location>
        <begin position="189"/>
        <end position="216"/>
    </location>
</feature>
<dbReference type="Gene3D" id="1.10.3720.10">
    <property type="entry name" value="MetI-like"/>
    <property type="match status" value="2"/>
</dbReference>
<evidence type="ECO:0000256" key="8">
    <source>
        <dbReference type="RuleBase" id="RU363032"/>
    </source>
</evidence>
<dbReference type="GO" id="GO:0005886">
    <property type="term" value="C:plasma membrane"/>
    <property type="evidence" value="ECO:0007669"/>
    <property type="project" value="UniProtKB-SubCell"/>
</dbReference>
<evidence type="ECO:0000256" key="6">
    <source>
        <dbReference type="ARBA" id="ARBA00022989"/>
    </source>
</evidence>
<feature type="transmembrane region" description="Helical" evidence="8">
    <location>
        <begin position="72"/>
        <end position="94"/>
    </location>
</feature>
<dbReference type="GeneID" id="92813476"/>
<comment type="similarity">
    <text evidence="8">Belongs to the binding-protein-dependent transport system permease family.</text>
</comment>
<evidence type="ECO:0000256" key="2">
    <source>
        <dbReference type="ARBA" id="ARBA00022448"/>
    </source>
</evidence>
<dbReference type="Proteomes" id="UP001288320">
    <property type="component" value="Unassembled WGS sequence"/>
</dbReference>
<evidence type="ECO:0000313" key="10">
    <source>
        <dbReference type="EMBL" id="MDY5140911.1"/>
    </source>
</evidence>
<dbReference type="PROSITE" id="PS50928">
    <property type="entry name" value="ABC_TM1"/>
    <property type="match status" value="2"/>
</dbReference>
<feature type="transmembrane region" description="Helical" evidence="8">
    <location>
        <begin position="106"/>
        <end position="123"/>
    </location>
</feature>
<feature type="transmembrane region" description="Helical" evidence="8">
    <location>
        <begin position="12"/>
        <end position="34"/>
    </location>
</feature>
<dbReference type="Pfam" id="PF00528">
    <property type="entry name" value="BPD_transp_1"/>
    <property type="match status" value="1"/>
</dbReference>
<feature type="domain" description="ABC transmembrane type-1" evidence="9">
    <location>
        <begin position="343"/>
        <end position="536"/>
    </location>
</feature>
<feature type="transmembrane region" description="Helical" evidence="8">
    <location>
        <begin position="143"/>
        <end position="168"/>
    </location>
</feature>
<evidence type="ECO:0000313" key="12">
    <source>
        <dbReference type="Proteomes" id="UP001284901"/>
    </source>
</evidence>
<evidence type="ECO:0000256" key="3">
    <source>
        <dbReference type="ARBA" id="ARBA00022475"/>
    </source>
</evidence>
<proteinExistence type="inferred from homology"/>
<dbReference type="AlphaFoldDB" id="A0AAW9HNG3"/>